<organism evidence="1 2">
    <name type="scientific">Portunus trituberculatus</name>
    <name type="common">Swimming crab</name>
    <name type="synonym">Neptunus trituberculatus</name>
    <dbReference type="NCBI Taxonomy" id="210409"/>
    <lineage>
        <taxon>Eukaryota</taxon>
        <taxon>Metazoa</taxon>
        <taxon>Ecdysozoa</taxon>
        <taxon>Arthropoda</taxon>
        <taxon>Crustacea</taxon>
        <taxon>Multicrustacea</taxon>
        <taxon>Malacostraca</taxon>
        <taxon>Eumalacostraca</taxon>
        <taxon>Eucarida</taxon>
        <taxon>Decapoda</taxon>
        <taxon>Pleocyemata</taxon>
        <taxon>Brachyura</taxon>
        <taxon>Eubrachyura</taxon>
        <taxon>Portunoidea</taxon>
        <taxon>Portunidae</taxon>
        <taxon>Portuninae</taxon>
        <taxon>Portunus</taxon>
    </lineage>
</organism>
<comment type="caution">
    <text evidence="1">The sequence shown here is derived from an EMBL/GenBank/DDBJ whole genome shotgun (WGS) entry which is preliminary data.</text>
</comment>
<protein>
    <submittedName>
        <fullName evidence="1">Uncharacterized protein</fullName>
    </submittedName>
</protein>
<keyword evidence="2" id="KW-1185">Reference proteome</keyword>
<name>A0A5B7FKA3_PORTR</name>
<gene>
    <name evidence="1" type="ORF">E2C01_039106</name>
</gene>
<reference evidence="1 2" key="1">
    <citation type="submission" date="2019-05" db="EMBL/GenBank/DDBJ databases">
        <title>Another draft genome of Portunus trituberculatus and its Hox gene families provides insights of decapod evolution.</title>
        <authorList>
            <person name="Jeong J.-H."/>
            <person name="Song I."/>
            <person name="Kim S."/>
            <person name="Choi T."/>
            <person name="Kim D."/>
            <person name="Ryu S."/>
            <person name="Kim W."/>
        </authorList>
    </citation>
    <scope>NUCLEOTIDE SEQUENCE [LARGE SCALE GENOMIC DNA]</scope>
    <source>
        <tissue evidence="1">Muscle</tissue>
    </source>
</reference>
<accession>A0A5B7FKA3</accession>
<evidence type="ECO:0000313" key="2">
    <source>
        <dbReference type="Proteomes" id="UP000324222"/>
    </source>
</evidence>
<sequence length="100" mass="11087">MAARRLECECRVLHCPLAPYRNCRHLKMYFAVFCTRPLCLTLVHVRAIACLSLAVTRVHLRIILSSPRLPLLYGGCVSAVRCSSRQTQAGAASVVCLALF</sequence>
<dbReference type="AlphaFoldDB" id="A0A5B7FKA3"/>
<dbReference type="EMBL" id="VSRR010006718">
    <property type="protein sequence ID" value="MPC45408.1"/>
    <property type="molecule type" value="Genomic_DNA"/>
</dbReference>
<dbReference type="Proteomes" id="UP000324222">
    <property type="component" value="Unassembled WGS sequence"/>
</dbReference>
<proteinExistence type="predicted"/>
<evidence type="ECO:0000313" key="1">
    <source>
        <dbReference type="EMBL" id="MPC45408.1"/>
    </source>
</evidence>